<evidence type="ECO:0000313" key="4">
    <source>
        <dbReference type="EMBL" id="GAA4454184.1"/>
    </source>
</evidence>
<keyword evidence="2" id="KW-0812">Transmembrane</keyword>
<dbReference type="EMBL" id="BAABHD010000024">
    <property type="protein sequence ID" value="GAA4454184.1"/>
    <property type="molecule type" value="Genomic_DNA"/>
</dbReference>
<keyword evidence="2" id="KW-0472">Membrane</keyword>
<name>A0ABP8MT55_9BACT</name>
<feature type="transmembrane region" description="Helical" evidence="2">
    <location>
        <begin position="76"/>
        <end position="97"/>
    </location>
</feature>
<dbReference type="Pfam" id="PF06580">
    <property type="entry name" value="His_kinase"/>
    <property type="match status" value="1"/>
</dbReference>
<keyword evidence="2" id="KW-1133">Transmembrane helix</keyword>
<organism evidence="4 5">
    <name type="scientific">Nibrella saemangeumensis</name>
    <dbReference type="NCBI Taxonomy" id="1084526"/>
    <lineage>
        <taxon>Bacteria</taxon>
        <taxon>Pseudomonadati</taxon>
        <taxon>Bacteroidota</taxon>
        <taxon>Cytophagia</taxon>
        <taxon>Cytophagales</taxon>
        <taxon>Spirosomataceae</taxon>
        <taxon>Nibrella</taxon>
    </lineage>
</organism>
<reference evidence="5" key="1">
    <citation type="journal article" date="2019" name="Int. J. Syst. Evol. Microbiol.">
        <title>The Global Catalogue of Microorganisms (GCM) 10K type strain sequencing project: providing services to taxonomists for standard genome sequencing and annotation.</title>
        <authorList>
            <consortium name="The Broad Institute Genomics Platform"/>
            <consortium name="The Broad Institute Genome Sequencing Center for Infectious Disease"/>
            <person name="Wu L."/>
            <person name="Ma J."/>
        </authorList>
    </citation>
    <scope>NUCLEOTIDE SEQUENCE [LARGE SCALE GENOMIC DNA]</scope>
    <source>
        <strain evidence="5">JCM 17927</strain>
    </source>
</reference>
<keyword evidence="1" id="KW-0175">Coiled coil</keyword>
<evidence type="ECO:0000313" key="5">
    <source>
        <dbReference type="Proteomes" id="UP001501175"/>
    </source>
</evidence>
<dbReference type="PANTHER" id="PTHR34220">
    <property type="entry name" value="SENSOR HISTIDINE KINASE YPDA"/>
    <property type="match status" value="1"/>
</dbReference>
<evidence type="ECO:0000256" key="1">
    <source>
        <dbReference type="SAM" id="Coils"/>
    </source>
</evidence>
<dbReference type="InterPro" id="IPR010559">
    <property type="entry name" value="Sig_transdc_His_kin_internal"/>
</dbReference>
<evidence type="ECO:0000256" key="2">
    <source>
        <dbReference type="SAM" id="Phobius"/>
    </source>
</evidence>
<accession>A0ABP8MT55</accession>
<dbReference type="InterPro" id="IPR050640">
    <property type="entry name" value="Bact_2-comp_sensor_kinase"/>
</dbReference>
<protein>
    <recommendedName>
        <fullName evidence="3">Signal transduction histidine kinase internal region domain-containing protein</fullName>
    </recommendedName>
</protein>
<dbReference type="PANTHER" id="PTHR34220:SF7">
    <property type="entry name" value="SENSOR HISTIDINE KINASE YPDA"/>
    <property type="match status" value="1"/>
</dbReference>
<evidence type="ECO:0000259" key="3">
    <source>
        <dbReference type="Pfam" id="PF06580"/>
    </source>
</evidence>
<gene>
    <name evidence="4" type="ORF">GCM10023189_20340</name>
</gene>
<feature type="domain" description="Signal transduction histidine kinase internal region" evidence="3">
    <location>
        <begin position="184"/>
        <end position="259"/>
    </location>
</feature>
<sequence length="368" mass="42044">MHTPLVNLNDKWLRIIGIGSIVLVNVFINQFLRQSLTGLFVLRLLVTVTAITIIWHVNRFIIFRFRQKYIKRLQPLLRLTVTFGVGVAVTTLMLWVANLTGYLLKGKTVYEFINASPATLYINKQKFTLSFYGADFFQATTTFLLFLAIYESLFFAKESREANRRLQQAEREKEALEKANLHSQLEALKQQVNPHFLFNSLNSLISLIGENPAQAERFAEELSTVYRYLLRSNEQNLTPLATELEFIQSYYHLLQTRHGAGLNLVVQVDKQFEKYQLPPLTLQLLVENAVKHNMILAEKPLTVEITTDAANRLIVRNTLQRKNGRVVSNGVGLSNILTKYRVLGQPAPQVQEDNGQFVVTLPLVEQPG</sequence>
<feature type="coiled-coil region" evidence="1">
    <location>
        <begin position="159"/>
        <end position="191"/>
    </location>
</feature>
<comment type="caution">
    <text evidence="4">The sequence shown here is derived from an EMBL/GenBank/DDBJ whole genome shotgun (WGS) entry which is preliminary data.</text>
</comment>
<keyword evidence="5" id="KW-1185">Reference proteome</keyword>
<proteinExistence type="predicted"/>
<dbReference type="RefSeq" id="WP_345243120.1">
    <property type="nucleotide sequence ID" value="NZ_BAABHD010000024.1"/>
</dbReference>
<feature type="transmembrane region" description="Helical" evidence="2">
    <location>
        <begin position="38"/>
        <end position="55"/>
    </location>
</feature>
<dbReference type="Proteomes" id="UP001501175">
    <property type="component" value="Unassembled WGS sequence"/>
</dbReference>
<feature type="transmembrane region" description="Helical" evidence="2">
    <location>
        <begin position="136"/>
        <end position="156"/>
    </location>
</feature>
<feature type="transmembrane region" description="Helical" evidence="2">
    <location>
        <begin position="12"/>
        <end position="32"/>
    </location>
</feature>